<dbReference type="RefSeq" id="WP_139236527.1">
    <property type="nucleotide sequence ID" value="NZ_FOTW01000014.1"/>
</dbReference>
<proteinExistence type="predicted"/>
<dbReference type="STRING" id="758825.SAMN02982985_03189"/>
<organism evidence="1 2">
    <name type="scientific">Rugamonas rubra</name>
    <dbReference type="NCBI Taxonomy" id="758825"/>
    <lineage>
        <taxon>Bacteria</taxon>
        <taxon>Pseudomonadati</taxon>
        <taxon>Pseudomonadota</taxon>
        <taxon>Betaproteobacteria</taxon>
        <taxon>Burkholderiales</taxon>
        <taxon>Oxalobacteraceae</taxon>
        <taxon>Telluria group</taxon>
        <taxon>Rugamonas</taxon>
    </lineage>
</organism>
<dbReference type="OrthoDB" id="286042at2"/>
<protein>
    <submittedName>
        <fullName evidence="1">Uncharacterized protein</fullName>
    </submittedName>
</protein>
<accession>A0A1I4NXQ3</accession>
<dbReference type="Pfam" id="PF21997">
    <property type="entry name" value="DUF6928"/>
    <property type="match status" value="1"/>
</dbReference>
<dbReference type="Proteomes" id="UP000199470">
    <property type="component" value="Unassembled WGS sequence"/>
</dbReference>
<sequence>MGWKAFAVFATAVPGYFGTRPRHETQRAEQLRLRLGLSGYEYVGPATLDAALYPRKGALYIGAYPDGAIVCETQLACQLFEAASRRRIGGGDAPFAEFKPALLGLYPDGEVLALVLHSVVNLWGYSLYAAGKLRRSAAGASDDGIIANEGEPLAEERRVLDACAIEEVDEEVGGEELVFDVSARMFGQRLDAFEEFHLELSEYRRAPGSIASFFKKMLGKQNG</sequence>
<evidence type="ECO:0000313" key="1">
    <source>
        <dbReference type="EMBL" id="SFM20077.1"/>
    </source>
</evidence>
<dbReference type="InterPro" id="IPR053847">
    <property type="entry name" value="DUF6928"/>
</dbReference>
<gene>
    <name evidence="1" type="ORF">SAMN02982985_03189</name>
</gene>
<dbReference type="AlphaFoldDB" id="A0A1I4NXQ3"/>
<dbReference type="EMBL" id="FOTW01000014">
    <property type="protein sequence ID" value="SFM20077.1"/>
    <property type="molecule type" value="Genomic_DNA"/>
</dbReference>
<name>A0A1I4NXQ3_9BURK</name>
<evidence type="ECO:0000313" key="2">
    <source>
        <dbReference type="Proteomes" id="UP000199470"/>
    </source>
</evidence>
<keyword evidence="2" id="KW-1185">Reference proteome</keyword>
<reference evidence="1 2" key="1">
    <citation type="submission" date="2016-10" db="EMBL/GenBank/DDBJ databases">
        <authorList>
            <person name="de Groot N.N."/>
        </authorList>
    </citation>
    <scope>NUCLEOTIDE SEQUENCE [LARGE SCALE GENOMIC DNA]</scope>
    <source>
        <strain evidence="1 2">ATCC 43154</strain>
    </source>
</reference>